<feature type="domain" description="S1 motif" evidence="1">
    <location>
        <begin position="211"/>
        <end position="279"/>
    </location>
</feature>
<gene>
    <name evidence="2" type="ORF">F4X82_03375</name>
</gene>
<feature type="domain" description="S1 motif" evidence="1">
    <location>
        <begin position="31"/>
        <end position="98"/>
    </location>
</feature>
<dbReference type="PRINTS" id="PR00681">
    <property type="entry name" value="RIBOSOMALS1"/>
</dbReference>
<accession>A0A845DBV4</accession>
<dbReference type="AlphaFoldDB" id="A0A845DBV4"/>
<dbReference type="InterPro" id="IPR012340">
    <property type="entry name" value="NA-bd_OB-fold"/>
</dbReference>
<dbReference type="PANTHER" id="PTHR47559:SF1">
    <property type="entry name" value="OS03G0844900 PROTEIN"/>
    <property type="match status" value="1"/>
</dbReference>
<dbReference type="Proteomes" id="UP000449092">
    <property type="component" value="Unassembled WGS sequence"/>
</dbReference>
<dbReference type="InterPro" id="IPR035104">
    <property type="entry name" value="Ribosomal_protein_S1-like"/>
</dbReference>
<evidence type="ECO:0000313" key="3">
    <source>
        <dbReference type="Proteomes" id="UP000449092"/>
    </source>
</evidence>
<dbReference type="SUPFAM" id="SSF50249">
    <property type="entry name" value="Nucleic acid-binding proteins"/>
    <property type="match status" value="4"/>
</dbReference>
<evidence type="ECO:0000259" key="1">
    <source>
        <dbReference type="PROSITE" id="PS50126"/>
    </source>
</evidence>
<comment type="caution">
    <text evidence="2">The sequence shown here is derived from an EMBL/GenBank/DDBJ whole genome shotgun (WGS) entry which is preliminary data.</text>
</comment>
<organism evidence="2 3">
    <name type="scientific">Candidatus Spechtbacteria bacterium SB0662_bin_43</name>
    <dbReference type="NCBI Taxonomy" id="2604897"/>
    <lineage>
        <taxon>Bacteria</taxon>
        <taxon>Candidatus Spechtiibacteriota</taxon>
    </lineage>
</organism>
<dbReference type="PROSITE" id="PS50126">
    <property type="entry name" value="S1"/>
    <property type="match status" value="4"/>
</dbReference>
<feature type="domain" description="S1 motif" evidence="1">
    <location>
        <begin position="116"/>
        <end position="194"/>
    </location>
</feature>
<dbReference type="EMBL" id="VXOY01000029">
    <property type="protein sequence ID" value="MYE38528.1"/>
    <property type="molecule type" value="Genomic_DNA"/>
</dbReference>
<dbReference type="Pfam" id="PF00575">
    <property type="entry name" value="S1"/>
    <property type="match status" value="3"/>
</dbReference>
<sequence length="364" mass="40726">MRKTTKTPKTTQEGKEMLALKKDWTHLPSYGDILEGTVIGKESGTLYIDLGSIGTGIIYGREYYAIQDNIRTLKPGDVVTAKLIELENENGFRELSMKEAGEEKNWQSLREIRDNNQTTEVKVMEANRGGLLVQTGDMNGFLPVSQLAPAHYPRVDGGDKEIILEELKKFVGQKMTVRVLDIEPQEGKLIFSEKAAEDDKMKSELSNFHVGDVVEGTITGVVDFGAFMKFAPMLEGLIHISALDWNLVKDPRDVLSVGDKVRAKIVGITNDGRISLSLKALTDDPWNNIEKRFAADSEIERAVSSITPYGALVKIEDGIQGLLHVSEFESEEHMRQTVQEGKTYRFKITTIEPQERKVSLQLIQ</sequence>
<dbReference type="CDD" id="cd00164">
    <property type="entry name" value="S1_like"/>
    <property type="match status" value="1"/>
</dbReference>
<name>A0A845DBV4_9BACT</name>
<dbReference type="InterPro" id="IPR052757">
    <property type="entry name" value="Ribosomal_protein_S1"/>
</dbReference>
<dbReference type="GO" id="GO:0003676">
    <property type="term" value="F:nucleic acid binding"/>
    <property type="evidence" value="ECO:0007669"/>
    <property type="project" value="InterPro"/>
</dbReference>
<feature type="domain" description="S1 motif" evidence="1">
    <location>
        <begin position="296"/>
        <end position="363"/>
    </location>
</feature>
<dbReference type="InterPro" id="IPR003029">
    <property type="entry name" value="S1_domain"/>
</dbReference>
<reference evidence="2 3" key="1">
    <citation type="submission" date="2019-09" db="EMBL/GenBank/DDBJ databases">
        <title>Characterisation of the sponge microbiome using genome-centric metagenomics.</title>
        <authorList>
            <person name="Engelberts J.P."/>
            <person name="Robbins S.J."/>
            <person name="De Goeij J.M."/>
            <person name="Aranda M."/>
            <person name="Bell S.C."/>
            <person name="Webster N.S."/>
        </authorList>
    </citation>
    <scope>NUCLEOTIDE SEQUENCE [LARGE SCALE GENOMIC DNA]</scope>
    <source>
        <strain evidence="2">SB0662_bin_43</strain>
    </source>
</reference>
<dbReference type="SMART" id="SM00316">
    <property type="entry name" value="S1"/>
    <property type="match status" value="4"/>
</dbReference>
<proteinExistence type="predicted"/>
<dbReference type="Gene3D" id="2.40.50.140">
    <property type="entry name" value="Nucleic acid-binding proteins"/>
    <property type="match status" value="4"/>
</dbReference>
<protein>
    <submittedName>
        <fullName evidence="2">S1 RNA-binding domain-containing protein</fullName>
    </submittedName>
</protein>
<evidence type="ECO:0000313" key="2">
    <source>
        <dbReference type="EMBL" id="MYE38528.1"/>
    </source>
</evidence>
<dbReference type="PANTHER" id="PTHR47559">
    <property type="entry name" value="OS03G0844900 PROTEIN"/>
    <property type="match status" value="1"/>
</dbReference>